<comment type="pathway">
    <text evidence="2">Amino-acid degradation; L-phenylalanine degradation; acetoacetate and fumarate from L-phenylalanine: step 2/6.</text>
</comment>
<keyword evidence="8" id="KW-0808">Transferase</keyword>
<dbReference type="NCBIfam" id="TIGR01265">
    <property type="entry name" value="tyr_nico_aTase"/>
    <property type="match status" value="1"/>
</dbReference>
<dbReference type="PRINTS" id="PR00753">
    <property type="entry name" value="ACCSYNTHASE"/>
</dbReference>
<dbReference type="EC" id="2.6.1.5" evidence="5"/>
<evidence type="ECO:0000256" key="9">
    <source>
        <dbReference type="ARBA" id="ARBA00022878"/>
    </source>
</evidence>
<comment type="subunit">
    <text evidence="4">Homodimer.</text>
</comment>
<feature type="domain" description="Aminotransferase class I/classII large" evidence="15">
    <location>
        <begin position="99"/>
        <end position="456"/>
    </location>
</feature>
<dbReference type="Gene3D" id="3.90.1150.10">
    <property type="entry name" value="Aspartate Aminotransferase, domain 1"/>
    <property type="match status" value="1"/>
</dbReference>
<keyword evidence="7" id="KW-0032">Aminotransferase</keyword>
<evidence type="ECO:0000256" key="6">
    <source>
        <dbReference type="ARBA" id="ARBA00015959"/>
    </source>
</evidence>
<evidence type="ECO:0000313" key="16">
    <source>
        <dbReference type="EMBL" id="GMT36751.1"/>
    </source>
</evidence>
<dbReference type="GO" id="GO:0006572">
    <property type="term" value="P:L-tyrosine catabolic process"/>
    <property type="evidence" value="ECO:0007669"/>
    <property type="project" value="UniProtKB-KW"/>
</dbReference>
<dbReference type="InterPro" id="IPR015421">
    <property type="entry name" value="PyrdxlP-dep_Trfase_major"/>
</dbReference>
<dbReference type="Gene3D" id="3.40.640.10">
    <property type="entry name" value="Type I PLP-dependent aspartate aminotransferase-like (Major domain)"/>
    <property type="match status" value="1"/>
</dbReference>
<comment type="caution">
    <text evidence="16">The sequence shown here is derived from an EMBL/GenBank/DDBJ whole genome shotgun (WGS) entry which is preliminary data.</text>
</comment>
<keyword evidence="10" id="KW-0663">Pyridoxal phosphate</keyword>
<evidence type="ECO:0000256" key="14">
    <source>
        <dbReference type="SAM" id="MobiDB-lite"/>
    </source>
</evidence>
<dbReference type="PANTHER" id="PTHR45744">
    <property type="entry name" value="TYROSINE AMINOTRANSFERASE"/>
    <property type="match status" value="1"/>
</dbReference>
<reference evidence="16" key="1">
    <citation type="submission" date="2023-10" db="EMBL/GenBank/DDBJ databases">
        <title>Genome assembly of Pristionchus species.</title>
        <authorList>
            <person name="Yoshida K."/>
            <person name="Sommer R.J."/>
        </authorList>
    </citation>
    <scope>NUCLEOTIDE SEQUENCE</scope>
    <source>
        <strain evidence="16">RS5133</strain>
    </source>
</reference>
<comment type="similarity">
    <text evidence="3">Belongs to the class-I pyridoxal-phosphate-dependent aminotransferase family.</text>
</comment>
<dbReference type="InterPro" id="IPR015422">
    <property type="entry name" value="PyrdxlP-dep_Trfase_small"/>
</dbReference>
<feature type="region of interest" description="Disordered" evidence="14">
    <location>
        <begin position="487"/>
        <end position="521"/>
    </location>
</feature>
<organism evidence="16 17">
    <name type="scientific">Pristionchus fissidentatus</name>
    <dbReference type="NCBI Taxonomy" id="1538716"/>
    <lineage>
        <taxon>Eukaryota</taxon>
        <taxon>Metazoa</taxon>
        <taxon>Ecdysozoa</taxon>
        <taxon>Nematoda</taxon>
        <taxon>Chromadorea</taxon>
        <taxon>Rhabditida</taxon>
        <taxon>Rhabditina</taxon>
        <taxon>Diplogasteromorpha</taxon>
        <taxon>Diplogasteroidea</taxon>
        <taxon>Neodiplogasteridae</taxon>
        <taxon>Pristionchus</taxon>
    </lineage>
</organism>
<evidence type="ECO:0000256" key="1">
    <source>
        <dbReference type="ARBA" id="ARBA00001933"/>
    </source>
</evidence>
<evidence type="ECO:0000256" key="8">
    <source>
        <dbReference type="ARBA" id="ARBA00022679"/>
    </source>
</evidence>
<dbReference type="NCBIfam" id="TIGR01264">
    <property type="entry name" value="tyr_amTase_E"/>
    <property type="match status" value="1"/>
</dbReference>
<evidence type="ECO:0000256" key="12">
    <source>
        <dbReference type="ARBA" id="ARBA00031696"/>
    </source>
</evidence>
<comment type="cofactor">
    <cofactor evidence="1">
        <name>pyridoxal 5'-phosphate</name>
        <dbReference type="ChEBI" id="CHEBI:597326"/>
    </cofactor>
</comment>
<evidence type="ECO:0000259" key="15">
    <source>
        <dbReference type="Pfam" id="PF00155"/>
    </source>
</evidence>
<dbReference type="Pfam" id="PF00155">
    <property type="entry name" value="Aminotran_1_2"/>
    <property type="match status" value="1"/>
</dbReference>
<dbReference type="SUPFAM" id="SSF53383">
    <property type="entry name" value="PLP-dependent transferases"/>
    <property type="match status" value="1"/>
</dbReference>
<evidence type="ECO:0000256" key="7">
    <source>
        <dbReference type="ARBA" id="ARBA00022576"/>
    </source>
</evidence>
<protein>
    <recommendedName>
        <fullName evidence="6">Tyrosine aminotransferase</fullName>
        <ecNumber evidence="5">2.6.1.5</ecNumber>
    </recommendedName>
    <alternativeName>
        <fullName evidence="12">L-tyrosine:2-oxoglutarate aminotransferase</fullName>
    </alternativeName>
</protein>
<dbReference type="PANTHER" id="PTHR45744:SF2">
    <property type="entry name" value="TYROSINE AMINOTRANSFERASE"/>
    <property type="match status" value="1"/>
</dbReference>
<dbReference type="GO" id="GO:0006559">
    <property type="term" value="P:L-phenylalanine catabolic process"/>
    <property type="evidence" value="ECO:0007669"/>
    <property type="project" value="UniProtKB-KW"/>
</dbReference>
<keyword evidence="17" id="KW-1185">Reference proteome</keyword>
<dbReference type="InterPro" id="IPR015424">
    <property type="entry name" value="PyrdxlP-dep_Trfase"/>
</dbReference>
<evidence type="ECO:0000256" key="13">
    <source>
        <dbReference type="ARBA" id="ARBA00047798"/>
    </source>
</evidence>
<evidence type="ECO:0000256" key="4">
    <source>
        <dbReference type="ARBA" id="ARBA00011738"/>
    </source>
</evidence>
<comment type="catalytic activity">
    <reaction evidence="13">
        <text>L-tyrosine + 2-oxoglutarate = 3-(4-hydroxyphenyl)pyruvate + L-glutamate</text>
        <dbReference type="Rhea" id="RHEA:15093"/>
        <dbReference type="ChEBI" id="CHEBI:16810"/>
        <dbReference type="ChEBI" id="CHEBI:29985"/>
        <dbReference type="ChEBI" id="CHEBI:36242"/>
        <dbReference type="ChEBI" id="CHEBI:58315"/>
        <dbReference type="EC" id="2.6.1.5"/>
    </reaction>
</comment>
<keyword evidence="9" id="KW-0828">Tyrosine catabolism</keyword>
<dbReference type="InterPro" id="IPR005958">
    <property type="entry name" value="TyrNic_aminoTrfase"/>
</dbReference>
<sequence>QSHCSNQLHICQVTASPTTTSSTMPSRKNIPTPAFKSAVREDQIVCHLKPSKLPLSIENDAEEIYWDELPQSHHAKNTVNPIRKIVDALAVPPNPEKSLIKLHLGDPTLTGKLLPCPIVTQAMVDSVLSHKYDGYGPSVGVLEAREAVVAKYSLSENTFTADDVILASGASHALQLAIEAIADAGDNILTPAPGFPLYMTLCRPHGIEDRAYKLDMAKGALVDLIHMESLIDERTKAIIINNPCNPTGAVFPRWHLEEILKIANRHHLTIIADEIYGDLTYDGAEFIPISTLSPKVPVITCDGIAKRWLVPGWRLGWCIIHDRFRALGEVKKAMIALSQKIVGPCALVQGALPTILRDTPESFFDDVKVVLSANASVVYNSLRMIPGLHPVRPNGAMYMMVGIDRRFYGDETTFVQGLIKEQSVFCLPGSAFSAPGWFRVVLTYPEEVTLEACHRITEYCGDHINPDLPLELRSGFDLLGGDISPSLAEDEGVDASGEVDFDSGRSTESSESPESRAMSPV</sequence>
<proteinExistence type="inferred from homology"/>
<evidence type="ECO:0000256" key="5">
    <source>
        <dbReference type="ARBA" id="ARBA00012749"/>
    </source>
</evidence>
<dbReference type="InterPro" id="IPR004839">
    <property type="entry name" value="Aminotransferase_I/II_large"/>
</dbReference>
<dbReference type="PROSITE" id="PS00105">
    <property type="entry name" value="AA_TRANSFER_CLASS_1"/>
    <property type="match status" value="1"/>
</dbReference>
<dbReference type="Proteomes" id="UP001432322">
    <property type="component" value="Unassembled WGS sequence"/>
</dbReference>
<feature type="non-terminal residue" evidence="16">
    <location>
        <position position="1"/>
    </location>
</feature>
<keyword evidence="11" id="KW-0585">Phenylalanine catabolism</keyword>
<feature type="compositionally biased region" description="Acidic residues" evidence="14">
    <location>
        <begin position="488"/>
        <end position="501"/>
    </location>
</feature>
<dbReference type="InterPro" id="IPR005957">
    <property type="entry name" value="Tyrosine_aminoTrfase"/>
</dbReference>
<dbReference type="EMBL" id="BTSY01000007">
    <property type="protein sequence ID" value="GMT36751.1"/>
    <property type="molecule type" value="Genomic_DNA"/>
</dbReference>
<evidence type="ECO:0000256" key="3">
    <source>
        <dbReference type="ARBA" id="ARBA00007441"/>
    </source>
</evidence>
<dbReference type="GO" id="GO:0004838">
    <property type="term" value="F:L-tyrosine-2-oxoglutarate transaminase activity"/>
    <property type="evidence" value="ECO:0007669"/>
    <property type="project" value="InterPro"/>
</dbReference>
<evidence type="ECO:0000313" key="17">
    <source>
        <dbReference type="Proteomes" id="UP001432322"/>
    </source>
</evidence>
<accession>A0AAV5WWK4</accession>
<name>A0AAV5WWK4_9BILA</name>
<evidence type="ECO:0000256" key="11">
    <source>
        <dbReference type="ARBA" id="ARBA00023232"/>
    </source>
</evidence>
<dbReference type="GO" id="GO:0030170">
    <property type="term" value="F:pyridoxal phosphate binding"/>
    <property type="evidence" value="ECO:0007669"/>
    <property type="project" value="InterPro"/>
</dbReference>
<evidence type="ECO:0000256" key="2">
    <source>
        <dbReference type="ARBA" id="ARBA00005203"/>
    </source>
</evidence>
<evidence type="ECO:0000256" key="10">
    <source>
        <dbReference type="ARBA" id="ARBA00022898"/>
    </source>
</evidence>
<dbReference type="CDD" id="cd00609">
    <property type="entry name" value="AAT_like"/>
    <property type="match status" value="1"/>
</dbReference>
<dbReference type="InterPro" id="IPR004838">
    <property type="entry name" value="NHTrfase_class1_PyrdxlP-BS"/>
</dbReference>
<dbReference type="AlphaFoldDB" id="A0AAV5WWK4"/>
<gene>
    <name evidence="16" type="ORF">PFISCL1PPCAC_28048</name>
</gene>